<feature type="domain" description="HTH LytTR-type" evidence="5">
    <location>
        <begin position="43"/>
        <end position="146"/>
    </location>
</feature>
<dbReference type="PANTHER" id="PTHR37299:SF2">
    <property type="entry name" value="HTH LYTTR-TYPE DOMAIN-CONTAINING PROTEIN"/>
    <property type="match status" value="1"/>
</dbReference>
<dbReference type="GO" id="GO:0000156">
    <property type="term" value="F:phosphorelay response regulator activity"/>
    <property type="evidence" value="ECO:0007669"/>
    <property type="project" value="InterPro"/>
</dbReference>
<proteinExistence type="predicted"/>
<gene>
    <name evidence="6" type="ORF">NCTC13765_01565</name>
</gene>
<evidence type="ECO:0000256" key="2">
    <source>
        <dbReference type="ARBA" id="ARBA00023015"/>
    </source>
</evidence>
<evidence type="ECO:0000256" key="1">
    <source>
        <dbReference type="ARBA" id="ARBA00022490"/>
    </source>
</evidence>
<evidence type="ECO:0000256" key="4">
    <source>
        <dbReference type="ARBA" id="ARBA00023163"/>
    </source>
</evidence>
<organism evidence="6 7">
    <name type="scientific">Streptococcus massiliensis</name>
    <dbReference type="NCBI Taxonomy" id="313439"/>
    <lineage>
        <taxon>Bacteria</taxon>
        <taxon>Bacillati</taxon>
        <taxon>Bacillota</taxon>
        <taxon>Bacilli</taxon>
        <taxon>Lactobacillales</taxon>
        <taxon>Streptococcaceae</taxon>
        <taxon>Streptococcus</taxon>
    </lineage>
</organism>
<dbReference type="Proteomes" id="UP000254634">
    <property type="component" value="Unassembled WGS sequence"/>
</dbReference>
<dbReference type="Gene3D" id="2.40.50.1020">
    <property type="entry name" value="LytTr DNA-binding domain"/>
    <property type="match status" value="1"/>
</dbReference>
<dbReference type="Pfam" id="PF04397">
    <property type="entry name" value="LytTR"/>
    <property type="match status" value="1"/>
</dbReference>
<dbReference type="OrthoDB" id="9808614at2"/>
<dbReference type="InterPro" id="IPR007492">
    <property type="entry name" value="LytTR_DNA-bd_dom"/>
</dbReference>
<dbReference type="RefSeq" id="WP_018371626.1">
    <property type="nucleotide sequence ID" value="NZ_UHFR01000005.1"/>
</dbReference>
<reference evidence="6" key="1">
    <citation type="submission" date="2018-06" db="EMBL/GenBank/DDBJ databases">
        <authorList>
            <consortium name="Pathogen Informatics"/>
            <person name="Doyle S."/>
        </authorList>
    </citation>
    <scope>NUCLEOTIDE SEQUENCE [LARGE SCALE GENOMIC DNA]</scope>
    <source>
        <strain evidence="6">NCTC13765</strain>
    </source>
</reference>
<evidence type="ECO:0000313" key="6">
    <source>
        <dbReference type="EMBL" id="SUN77043.1"/>
    </source>
</evidence>
<sequence>MKVLVTISKTLAEEKISVEAYEMTPALENIIEQAERLGQPDKLTVKKKDQFYRLHLNDILRFNIENRKVLAWTAKDCYTVPLRLYQVKDLLDQRFLQISQSEIVQISMIAHLTLLSNGLIEMTLKNGDKTFSSRRYLQSIKERLELYKNKQKEHDYEN</sequence>
<dbReference type="PROSITE" id="PS50930">
    <property type="entry name" value="HTH_LYTTR"/>
    <property type="match status" value="1"/>
</dbReference>
<keyword evidence="7" id="KW-1185">Reference proteome</keyword>
<keyword evidence="4" id="KW-0804">Transcription</keyword>
<keyword evidence="3" id="KW-0238">DNA-binding</keyword>
<keyword evidence="2" id="KW-0805">Transcription regulation</keyword>
<evidence type="ECO:0000259" key="5">
    <source>
        <dbReference type="PROSITE" id="PS50930"/>
    </source>
</evidence>
<dbReference type="SMART" id="SM00850">
    <property type="entry name" value="LytTR"/>
    <property type="match status" value="1"/>
</dbReference>
<name>A0A380KYH8_9STRE</name>
<protein>
    <submittedName>
        <fullName evidence="6">Response regulator</fullName>
    </submittedName>
</protein>
<keyword evidence="1" id="KW-0963">Cytoplasm</keyword>
<accession>A0A380KYH8</accession>
<evidence type="ECO:0000256" key="3">
    <source>
        <dbReference type="ARBA" id="ARBA00023125"/>
    </source>
</evidence>
<dbReference type="STRING" id="1123307.GCA_000380065_00928"/>
<dbReference type="PANTHER" id="PTHR37299">
    <property type="entry name" value="TRANSCRIPTIONAL REGULATOR-RELATED"/>
    <property type="match status" value="1"/>
</dbReference>
<evidence type="ECO:0000313" key="7">
    <source>
        <dbReference type="Proteomes" id="UP000254634"/>
    </source>
</evidence>
<dbReference type="GO" id="GO:0003677">
    <property type="term" value="F:DNA binding"/>
    <property type="evidence" value="ECO:0007669"/>
    <property type="project" value="UniProtKB-KW"/>
</dbReference>
<dbReference type="InterPro" id="IPR046947">
    <property type="entry name" value="LytR-like"/>
</dbReference>
<dbReference type="EMBL" id="UHFR01000005">
    <property type="protein sequence ID" value="SUN77043.1"/>
    <property type="molecule type" value="Genomic_DNA"/>
</dbReference>
<dbReference type="AlphaFoldDB" id="A0A380KYH8"/>